<keyword evidence="5" id="KW-0786">Thiamine pyrophosphate</keyword>
<evidence type="ECO:0000256" key="1">
    <source>
        <dbReference type="ARBA" id="ARBA00001946"/>
    </source>
</evidence>
<reference evidence="7" key="2">
    <citation type="submission" date="2022-01" db="EMBL/GenBank/DDBJ databases">
        <authorList>
            <person name="Yamashiro T."/>
            <person name="Shiraishi A."/>
            <person name="Satake H."/>
            <person name="Nakayama K."/>
        </authorList>
    </citation>
    <scope>NUCLEOTIDE SEQUENCE</scope>
</reference>
<feature type="region of interest" description="Disordered" evidence="6">
    <location>
        <begin position="1"/>
        <end position="33"/>
    </location>
</feature>
<gene>
    <name evidence="7" type="ORF">Tco_1110770</name>
</gene>
<dbReference type="Gene3D" id="3.40.50.970">
    <property type="match status" value="1"/>
</dbReference>
<evidence type="ECO:0000313" key="7">
    <source>
        <dbReference type="EMBL" id="GJU00432.1"/>
    </source>
</evidence>
<proteinExistence type="predicted"/>
<evidence type="ECO:0000256" key="2">
    <source>
        <dbReference type="ARBA" id="ARBA00011738"/>
    </source>
</evidence>
<sequence length="185" mass="20449">MAEVAGRGGRQKKVAGRGGRRKKVTGKGGHHEEGVWSVEPDLFRSGVRRWKKVEEESPEKVCWEDESLVETGGYEKRHSNILEISPCFCVKEGDHVTVVLCRYGFDGAEGAIHYGEFDITYMAYMPNMVVMAPSNEVELINTVATTASIDDRPNPGYATPTQATHVANDVPSTIFSNPLLIRKPL</sequence>
<keyword evidence="4" id="KW-0460">Magnesium</keyword>
<organism evidence="7 8">
    <name type="scientific">Tanacetum coccineum</name>
    <dbReference type="NCBI Taxonomy" id="301880"/>
    <lineage>
        <taxon>Eukaryota</taxon>
        <taxon>Viridiplantae</taxon>
        <taxon>Streptophyta</taxon>
        <taxon>Embryophyta</taxon>
        <taxon>Tracheophyta</taxon>
        <taxon>Spermatophyta</taxon>
        <taxon>Magnoliopsida</taxon>
        <taxon>eudicotyledons</taxon>
        <taxon>Gunneridae</taxon>
        <taxon>Pentapetalae</taxon>
        <taxon>asterids</taxon>
        <taxon>campanulids</taxon>
        <taxon>Asterales</taxon>
        <taxon>Asteraceae</taxon>
        <taxon>Asteroideae</taxon>
        <taxon>Anthemideae</taxon>
        <taxon>Anthemidinae</taxon>
        <taxon>Tanacetum</taxon>
    </lineage>
</organism>
<reference evidence="7" key="1">
    <citation type="journal article" date="2022" name="Int. J. Mol. Sci.">
        <title>Draft Genome of Tanacetum Coccineum: Genomic Comparison of Closely Related Tanacetum-Family Plants.</title>
        <authorList>
            <person name="Yamashiro T."/>
            <person name="Shiraishi A."/>
            <person name="Nakayama K."/>
            <person name="Satake H."/>
        </authorList>
    </citation>
    <scope>NUCLEOTIDE SEQUENCE</scope>
</reference>
<comment type="caution">
    <text evidence="7">The sequence shown here is derived from an EMBL/GenBank/DDBJ whole genome shotgun (WGS) entry which is preliminary data.</text>
</comment>
<comment type="cofactor">
    <cofactor evidence="1">
        <name>Mg(2+)</name>
        <dbReference type="ChEBI" id="CHEBI:18420"/>
    </cofactor>
</comment>
<dbReference type="PANTHER" id="PTHR43322:SF4">
    <property type="entry name" value="1-DEOXY-D-XYLULOSE-5-PHOSPHATE SYNTHASE 2, CHLOROPLASTIC-RELATED"/>
    <property type="match status" value="1"/>
</dbReference>
<protein>
    <submittedName>
        <fullName evidence="7">Plant self-incompatibility protein S1 family protein</fullName>
    </submittedName>
</protein>
<dbReference type="InterPro" id="IPR005477">
    <property type="entry name" value="Dxylulose-5-P_synthase"/>
</dbReference>
<dbReference type="InterPro" id="IPR029061">
    <property type="entry name" value="THDP-binding"/>
</dbReference>
<evidence type="ECO:0000256" key="6">
    <source>
        <dbReference type="SAM" id="MobiDB-lite"/>
    </source>
</evidence>
<feature type="compositionally biased region" description="Basic residues" evidence="6">
    <location>
        <begin position="9"/>
        <end position="25"/>
    </location>
</feature>
<name>A0ABQ5IJT8_9ASTR</name>
<evidence type="ECO:0000256" key="4">
    <source>
        <dbReference type="ARBA" id="ARBA00022842"/>
    </source>
</evidence>
<dbReference type="PANTHER" id="PTHR43322">
    <property type="entry name" value="1-D-DEOXYXYLULOSE 5-PHOSPHATE SYNTHASE-RELATED"/>
    <property type="match status" value="1"/>
</dbReference>
<evidence type="ECO:0000256" key="5">
    <source>
        <dbReference type="ARBA" id="ARBA00023052"/>
    </source>
</evidence>
<dbReference type="EMBL" id="BQNB010020864">
    <property type="protein sequence ID" value="GJU00432.1"/>
    <property type="molecule type" value="Genomic_DNA"/>
</dbReference>
<dbReference type="SUPFAM" id="SSF52518">
    <property type="entry name" value="Thiamin diphosphate-binding fold (THDP-binding)"/>
    <property type="match status" value="1"/>
</dbReference>
<dbReference type="Proteomes" id="UP001151760">
    <property type="component" value="Unassembled WGS sequence"/>
</dbReference>
<comment type="subunit">
    <text evidence="2">Homodimer.</text>
</comment>
<evidence type="ECO:0000313" key="8">
    <source>
        <dbReference type="Proteomes" id="UP001151760"/>
    </source>
</evidence>
<accession>A0ABQ5IJT8</accession>
<evidence type="ECO:0000256" key="3">
    <source>
        <dbReference type="ARBA" id="ARBA00022679"/>
    </source>
</evidence>
<keyword evidence="8" id="KW-1185">Reference proteome</keyword>
<keyword evidence="3" id="KW-0808">Transferase</keyword>